<feature type="chain" id="PRO_5015578539" description="DUF4431 domain-containing protein" evidence="1">
    <location>
        <begin position="24"/>
        <end position="254"/>
    </location>
</feature>
<gene>
    <name evidence="2" type="ORF">KMAL_15470</name>
</gene>
<dbReference type="AlphaFoldDB" id="A0A2S3W1Q3"/>
<evidence type="ECO:0000313" key="2">
    <source>
        <dbReference type="EMBL" id="POF62824.1"/>
    </source>
</evidence>
<comment type="caution">
    <text evidence="2">The sequence shown here is derived from an EMBL/GenBank/DDBJ whole genome shotgun (WGS) entry which is preliminary data.</text>
</comment>
<evidence type="ECO:0008006" key="4">
    <source>
        <dbReference type="Google" id="ProtNLM"/>
    </source>
</evidence>
<name>A0A2S3W1Q3_9PROT</name>
<dbReference type="Proteomes" id="UP000237344">
    <property type="component" value="Unassembled WGS sequence"/>
</dbReference>
<dbReference type="OrthoDB" id="1522627at2"/>
<sequence>MTRHVPIVLAAMICCAGLAPAWAGECYNLGNGQPSELTGTLEYVMFPGPPNYEDVQTGDTPEPSYVLKLHDPICLSGDEAADPSKSFQYVQLVSGQGIDEQFRHLLHKDVTVHLTDAMAAVTGHHHEPLVATVTSVSPVQAKPMEFTDEYGTAATTVQAFYAALGDGQGAEASAMVIPEKRAAPAFSPANLTRFYGGLADPIRVVGIARENDSTFIVNYHYATKSHVCNGRATVTTTMRDGRNFIQGIHALDGC</sequence>
<reference evidence="2 3" key="1">
    <citation type="submission" date="2018-01" db="EMBL/GenBank/DDBJ databases">
        <title>Draft Genome Sequence of Komagataeibacter maltaceti LMG 1529, a Vinegar Producing Acetic Acid Bacterium Isolated from Malt Vinegar Brewery Acetifiers.</title>
        <authorList>
            <person name="Zhang Q."/>
            <person name="Hollensteiner J."/>
            <person name="Poehlein A."/>
            <person name="Daniel R."/>
        </authorList>
    </citation>
    <scope>NUCLEOTIDE SEQUENCE [LARGE SCALE GENOMIC DNA]</scope>
    <source>
        <strain evidence="2 3">LMG 1529</strain>
    </source>
</reference>
<keyword evidence="3" id="KW-1185">Reference proteome</keyword>
<protein>
    <recommendedName>
        <fullName evidence="4">DUF4431 domain-containing protein</fullName>
    </recommendedName>
</protein>
<proteinExistence type="predicted"/>
<accession>A0A2S3W1Q3</accession>
<evidence type="ECO:0000256" key="1">
    <source>
        <dbReference type="SAM" id="SignalP"/>
    </source>
</evidence>
<organism evidence="2 3">
    <name type="scientific">Novacetimonas maltaceti</name>
    <dbReference type="NCBI Taxonomy" id="1203393"/>
    <lineage>
        <taxon>Bacteria</taxon>
        <taxon>Pseudomonadati</taxon>
        <taxon>Pseudomonadota</taxon>
        <taxon>Alphaproteobacteria</taxon>
        <taxon>Acetobacterales</taxon>
        <taxon>Acetobacteraceae</taxon>
        <taxon>Novacetimonas</taxon>
    </lineage>
</organism>
<keyword evidence="1" id="KW-0732">Signal</keyword>
<feature type="signal peptide" evidence="1">
    <location>
        <begin position="1"/>
        <end position="23"/>
    </location>
</feature>
<dbReference type="EMBL" id="POTC01000016">
    <property type="protein sequence ID" value="POF62824.1"/>
    <property type="molecule type" value="Genomic_DNA"/>
</dbReference>
<evidence type="ECO:0000313" key="3">
    <source>
        <dbReference type="Proteomes" id="UP000237344"/>
    </source>
</evidence>